<dbReference type="EMBL" id="JTHP01000023">
    <property type="protein sequence ID" value="KJD45208.1"/>
    <property type="molecule type" value="Genomic_DNA"/>
</dbReference>
<dbReference type="Pfam" id="PF04607">
    <property type="entry name" value="RelA_SpoT"/>
    <property type="match status" value="1"/>
</dbReference>
<dbReference type="InterPro" id="IPR043519">
    <property type="entry name" value="NT_sf"/>
</dbReference>
<evidence type="ECO:0000256" key="1">
    <source>
        <dbReference type="ARBA" id="ARBA00004976"/>
    </source>
</evidence>
<dbReference type="InterPro" id="IPR052366">
    <property type="entry name" value="GTP_Pyrophosphokinase"/>
</dbReference>
<dbReference type="SMART" id="SM00954">
    <property type="entry name" value="RelA_SpoT"/>
    <property type="match status" value="1"/>
</dbReference>
<comment type="caution">
    <text evidence="4">The sequence shown here is derived from an EMBL/GenBank/DDBJ whole genome shotgun (WGS) entry which is preliminary data.</text>
</comment>
<keyword evidence="5" id="KW-1185">Reference proteome</keyword>
<evidence type="ECO:0000259" key="3">
    <source>
        <dbReference type="SMART" id="SM00954"/>
    </source>
</evidence>
<accession>A0A0D7X2K3</accession>
<dbReference type="OrthoDB" id="9789634at2"/>
<dbReference type="SUPFAM" id="SSF81301">
    <property type="entry name" value="Nucleotidyltransferase"/>
    <property type="match status" value="1"/>
</dbReference>
<dbReference type="GO" id="GO:0015970">
    <property type="term" value="P:guanosine tetraphosphate biosynthetic process"/>
    <property type="evidence" value="ECO:0007669"/>
    <property type="project" value="UniProtKB-UniPathway"/>
</dbReference>
<dbReference type="Gene3D" id="1.10.287.860">
    <property type="entry name" value="Nucleotidyltransferase"/>
    <property type="match status" value="1"/>
</dbReference>
<keyword evidence="4" id="KW-0808">Transferase</keyword>
<proteinExistence type="predicted"/>
<dbReference type="PANTHER" id="PTHR47837">
    <property type="entry name" value="GTP PYROPHOSPHOKINASE YJBM"/>
    <property type="match status" value="1"/>
</dbReference>
<dbReference type="CDD" id="cd05399">
    <property type="entry name" value="NT_Rel-Spo_like"/>
    <property type="match status" value="1"/>
</dbReference>
<sequence length="267" mass="31274">MNEPDWKHLNAVPLPLQEFQLQLEQNGVNAKQLEEWRKIPVLYQLALEELKNKIKLIQTEWKLMDGFSPIEHIKTRIKEPHSIVEKVRRKGYEVTLDNILREIHDIAGMRVVCAFVKDIYRLMDHLRTREDIRILEVKDYIAQPKPNGYQSLHVIVEVPLILFEGTRWIKVEIQLRTLAMDFWASMEHILYYKFDKKVPEHVVNGLSEAARATYELDQKMLKLRGEILSLSEEQEQEESPEQPTAAESSSKTLSLATDHTESRPHTC</sequence>
<dbReference type="PATRIC" id="fig|159743.3.peg.2922"/>
<evidence type="ECO:0000313" key="5">
    <source>
        <dbReference type="Proteomes" id="UP000032534"/>
    </source>
</evidence>
<protein>
    <submittedName>
        <fullName evidence="4">GTP pyrophosphokinase</fullName>
    </submittedName>
</protein>
<feature type="domain" description="RelA/SpoT" evidence="3">
    <location>
        <begin position="75"/>
        <end position="198"/>
    </location>
</feature>
<dbReference type="Gene3D" id="3.30.460.10">
    <property type="entry name" value="Beta Polymerase, domain 2"/>
    <property type="match status" value="1"/>
</dbReference>
<gene>
    <name evidence="4" type="ORF">QD47_13135</name>
</gene>
<keyword evidence="4" id="KW-0418">Kinase</keyword>
<dbReference type="PANTHER" id="PTHR47837:SF2">
    <property type="entry name" value="GTP PYROPHOSPHOKINASE YWAC"/>
    <property type="match status" value="1"/>
</dbReference>
<dbReference type="Proteomes" id="UP000032534">
    <property type="component" value="Unassembled WGS sequence"/>
</dbReference>
<evidence type="ECO:0000256" key="2">
    <source>
        <dbReference type="SAM" id="MobiDB-lite"/>
    </source>
</evidence>
<feature type="region of interest" description="Disordered" evidence="2">
    <location>
        <begin position="230"/>
        <end position="267"/>
    </location>
</feature>
<dbReference type="UniPathway" id="UPA00908">
    <property type="reaction ID" value="UER00884"/>
</dbReference>
<dbReference type="AlphaFoldDB" id="A0A0D7X2K3"/>
<feature type="compositionally biased region" description="Low complexity" evidence="2">
    <location>
        <begin position="241"/>
        <end position="250"/>
    </location>
</feature>
<comment type="pathway">
    <text evidence="1">Purine metabolism; ppGpp biosynthesis; ppGpp from GTP: step 1/2.</text>
</comment>
<evidence type="ECO:0000313" key="4">
    <source>
        <dbReference type="EMBL" id="KJD45208.1"/>
    </source>
</evidence>
<organism evidence="4 5">
    <name type="scientific">Paenibacillus terrae</name>
    <dbReference type="NCBI Taxonomy" id="159743"/>
    <lineage>
        <taxon>Bacteria</taxon>
        <taxon>Bacillati</taxon>
        <taxon>Bacillota</taxon>
        <taxon>Bacilli</taxon>
        <taxon>Bacillales</taxon>
        <taxon>Paenibacillaceae</taxon>
        <taxon>Paenibacillus</taxon>
    </lineage>
</organism>
<reference evidence="4 5" key="1">
    <citation type="submission" date="2014-11" db="EMBL/GenBank/DDBJ databases">
        <title>Draft Genome Sequences of Paenibacillus polymyxa NRRL B-30509 and Paenibacillus terrae NRRL B-30644, Strains from a Poultry Environment that Produce Tridecaptin A and Paenicidins.</title>
        <authorList>
            <person name="van Belkum M.J."/>
            <person name="Lohans C.T."/>
            <person name="Vederas J.C."/>
        </authorList>
    </citation>
    <scope>NUCLEOTIDE SEQUENCE [LARGE SCALE GENOMIC DNA]</scope>
    <source>
        <strain evidence="4 5">NRRL B-30644</strain>
    </source>
</reference>
<dbReference type="RefSeq" id="WP_044646560.1">
    <property type="nucleotide sequence ID" value="NZ_JTHP01000023.1"/>
</dbReference>
<feature type="compositionally biased region" description="Basic and acidic residues" evidence="2">
    <location>
        <begin position="258"/>
        <end position="267"/>
    </location>
</feature>
<dbReference type="InterPro" id="IPR007685">
    <property type="entry name" value="RelA_SpoT"/>
</dbReference>
<dbReference type="GO" id="GO:0016301">
    <property type="term" value="F:kinase activity"/>
    <property type="evidence" value="ECO:0007669"/>
    <property type="project" value="UniProtKB-KW"/>
</dbReference>
<name>A0A0D7X2K3_9BACL</name>